<dbReference type="EMBL" id="JBBHLI010000006">
    <property type="protein sequence ID" value="MEK9501623.1"/>
    <property type="molecule type" value="Genomic_DNA"/>
</dbReference>
<keyword evidence="2" id="KW-1185">Reference proteome</keyword>
<dbReference type="RefSeq" id="WP_405287028.1">
    <property type="nucleotide sequence ID" value="NZ_JBBHLI010000006.1"/>
</dbReference>
<comment type="caution">
    <text evidence="1">The sequence shown here is derived from an EMBL/GenBank/DDBJ whole genome shotgun (WGS) entry which is preliminary data.</text>
</comment>
<protein>
    <submittedName>
        <fullName evidence="1">Uncharacterized protein</fullName>
    </submittedName>
</protein>
<gene>
    <name evidence="1" type="ORF">WI372_11585</name>
</gene>
<evidence type="ECO:0000313" key="2">
    <source>
        <dbReference type="Proteomes" id="UP001484239"/>
    </source>
</evidence>
<name>A0ABU9EBW5_9BACT</name>
<proteinExistence type="predicted"/>
<accession>A0ABU9EBW5</accession>
<dbReference type="Proteomes" id="UP001484239">
    <property type="component" value="Unassembled WGS sequence"/>
</dbReference>
<evidence type="ECO:0000313" key="1">
    <source>
        <dbReference type="EMBL" id="MEK9501623.1"/>
    </source>
</evidence>
<reference evidence="1 2" key="1">
    <citation type="submission" date="2024-02" db="EMBL/GenBank/DDBJ databases">
        <title>A novel Gemmatimonadota bacterium.</title>
        <authorList>
            <person name="Du Z.-J."/>
            <person name="Ye Y.-Q."/>
        </authorList>
    </citation>
    <scope>NUCLEOTIDE SEQUENCE [LARGE SCALE GENOMIC DNA]</scope>
    <source>
        <strain evidence="1 2">DH-20</strain>
    </source>
</reference>
<organism evidence="1 2">
    <name type="scientific">Gaopeijia maritima</name>
    <dbReference type="NCBI Taxonomy" id="3119007"/>
    <lineage>
        <taxon>Bacteria</taxon>
        <taxon>Pseudomonadati</taxon>
        <taxon>Gemmatimonadota</taxon>
        <taxon>Longimicrobiia</taxon>
        <taxon>Gaopeijiales</taxon>
        <taxon>Gaopeijiaceae</taxon>
        <taxon>Gaopeijia</taxon>
    </lineage>
</organism>
<sequence length="136" mass="16158">MRVRDYYWCEHCQLRTTVRFCKMCGREPVFGGKYVDLFDRLFHLELVLRLDLWSISKDEIDRILERLVPCPLCDGEGLIQPPERDIWAECPVCWGAMYKTPTCDDPFDPLAMPGWYDIARPVEFSMYRNRLKDGTR</sequence>